<evidence type="ECO:0000256" key="11">
    <source>
        <dbReference type="ARBA" id="ARBA00022840"/>
    </source>
</evidence>
<feature type="region of interest" description="Disordered" evidence="18">
    <location>
        <begin position="452"/>
        <end position="498"/>
    </location>
</feature>
<keyword evidence="3" id="KW-0723">Serine/threonine-protein kinase</keyword>
<dbReference type="Gene3D" id="1.10.510.10">
    <property type="entry name" value="Transferase(Phosphotransferase) domain 1"/>
    <property type="match status" value="1"/>
</dbReference>
<evidence type="ECO:0000256" key="14">
    <source>
        <dbReference type="ARBA" id="ARBA00023157"/>
    </source>
</evidence>
<evidence type="ECO:0000256" key="19">
    <source>
        <dbReference type="SAM" id="Phobius"/>
    </source>
</evidence>
<keyword evidence="5" id="KW-0808">Transferase</keyword>
<dbReference type="Pfam" id="PF00560">
    <property type="entry name" value="LRR_1"/>
    <property type="match status" value="1"/>
</dbReference>
<keyword evidence="10" id="KW-0418">Kinase</keyword>
<dbReference type="InterPro" id="IPR008271">
    <property type="entry name" value="Ser/Thr_kinase_AS"/>
</dbReference>
<keyword evidence="6 19" id="KW-0812">Transmembrane</keyword>
<feature type="signal peptide" evidence="20">
    <location>
        <begin position="1"/>
        <end position="37"/>
    </location>
</feature>
<proteinExistence type="inferred from homology"/>
<evidence type="ECO:0000256" key="18">
    <source>
        <dbReference type="SAM" id="MobiDB-lite"/>
    </source>
</evidence>
<dbReference type="SUPFAM" id="SSF56112">
    <property type="entry name" value="Protein kinase-like (PK-like)"/>
    <property type="match status" value="1"/>
</dbReference>
<dbReference type="InterPro" id="IPR011009">
    <property type="entry name" value="Kinase-like_dom_sf"/>
</dbReference>
<name>D8T152_SELML</name>
<dbReference type="CDD" id="cd14066">
    <property type="entry name" value="STKc_IRAK"/>
    <property type="match status" value="1"/>
</dbReference>
<dbReference type="SMART" id="SM00369">
    <property type="entry name" value="LRR_TYP"/>
    <property type="match status" value="5"/>
</dbReference>
<keyword evidence="7 20" id="KW-0732">Signal</keyword>
<dbReference type="GO" id="GO:0005524">
    <property type="term" value="F:ATP binding"/>
    <property type="evidence" value="ECO:0007669"/>
    <property type="project" value="UniProtKB-UniRule"/>
</dbReference>
<dbReference type="SUPFAM" id="SSF52047">
    <property type="entry name" value="RNI-like"/>
    <property type="match status" value="1"/>
</dbReference>
<dbReference type="EMBL" id="GL377661">
    <property type="protein sequence ID" value="EFJ09628.1"/>
    <property type="molecule type" value="Genomic_DNA"/>
</dbReference>
<keyword evidence="8" id="KW-0677">Repeat</keyword>
<dbReference type="InterPro" id="IPR001245">
    <property type="entry name" value="Ser-Thr/Tyr_kinase_cat_dom"/>
</dbReference>
<evidence type="ECO:0000256" key="10">
    <source>
        <dbReference type="ARBA" id="ARBA00022777"/>
    </source>
</evidence>
<keyword evidence="15" id="KW-0675">Receptor</keyword>
<evidence type="ECO:0000313" key="22">
    <source>
        <dbReference type="EMBL" id="EFJ09628.1"/>
    </source>
</evidence>
<dbReference type="HOGENOM" id="CLU_000288_114_6_1"/>
<feature type="transmembrane region" description="Helical" evidence="19">
    <location>
        <begin position="504"/>
        <end position="527"/>
    </location>
</feature>
<dbReference type="eggNOG" id="ENOG502QPQ4">
    <property type="taxonomic scope" value="Eukaryota"/>
</dbReference>
<feature type="binding site" evidence="17">
    <location>
        <position position="623"/>
    </location>
    <ligand>
        <name>ATP</name>
        <dbReference type="ChEBI" id="CHEBI:30616"/>
    </ligand>
</feature>
<gene>
    <name evidence="22" type="ORF">SELMODRAFT_129592</name>
</gene>
<dbReference type="SMART" id="SM00220">
    <property type="entry name" value="S_TKc"/>
    <property type="match status" value="1"/>
</dbReference>
<evidence type="ECO:0000256" key="5">
    <source>
        <dbReference type="ARBA" id="ARBA00022679"/>
    </source>
</evidence>
<dbReference type="FunFam" id="3.80.10.10:FF:000129">
    <property type="entry name" value="Leucine-rich repeat receptor-like kinase"/>
    <property type="match status" value="1"/>
</dbReference>
<keyword evidence="12 19" id="KW-1133">Transmembrane helix</keyword>
<organism evidence="23">
    <name type="scientific">Selaginella moellendorffii</name>
    <name type="common">Spikemoss</name>
    <dbReference type="NCBI Taxonomy" id="88036"/>
    <lineage>
        <taxon>Eukaryota</taxon>
        <taxon>Viridiplantae</taxon>
        <taxon>Streptophyta</taxon>
        <taxon>Embryophyta</taxon>
        <taxon>Tracheophyta</taxon>
        <taxon>Lycopodiopsida</taxon>
        <taxon>Selaginellales</taxon>
        <taxon>Selaginellaceae</taxon>
        <taxon>Selaginella</taxon>
    </lineage>
</organism>
<keyword evidence="4" id="KW-0433">Leucine-rich repeat</keyword>
<dbReference type="InterPro" id="IPR017441">
    <property type="entry name" value="Protein_kinase_ATP_BS"/>
</dbReference>
<dbReference type="InterPro" id="IPR032675">
    <property type="entry name" value="LRR_dom_sf"/>
</dbReference>
<dbReference type="GO" id="GO:0016020">
    <property type="term" value="C:membrane"/>
    <property type="evidence" value="ECO:0007669"/>
    <property type="project" value="UniProtKB-SubCell"/>
</dbReference>
<feature type="domain" description="Protein kinase" evidence="21">
    <location>
        <begin position="595"/>
        <end position="875"/>
    </location>
</feature>
<comment type="subcellular location">
    <subcellularLocation>
        <location evidence="1">Membrane</location>
        <topology evidence="1">Single-pass membrane protein</topology>
    </subcellularLocation>
</comment>
<evidence type="ECO:0000256" key="3">
    <source>
        <dbReference type="ARBA" id="ARBA00022527"/>
    </source>
</evidence>
<evidence type="ECO:0000256" key="4">
    <source>
        <dbReference type="ARBA" id="ARBA00022614"/>
    </source>
</evidence>
<keyword evidence="11 17" id="KW-0067">ATP-binding</keyword>
<dbReference type="AlphaFoldDB" id="D8T152"/>
<evidence type="ECO:0000256" key="20">
    <source>
        <dbReference type="SAM" id="SignalP"/>
    </source>
</evidence>
<dbReference type="Proteomes" id="UP000001514">
    <property type="component" value="Unassembled WGS sequence"/>
</dbReference>
<dbReference type="Gene3D" id="3.30.200.20">
    <property type="entry name" value="Phosphorylase Kinase, domain 1"/>
    <property type="match status" value="1"/>
</dbReference>
<keyword evidence="14" id="KW-1015">Disulfide bond</keyword>
<dbReference type="KEGG" id="smo:SELMODRAFT_129592"/>
<dbReference type="Pfam" id="PF08263">
    <property type="entry name" value="LRRNT_2"/>
    <property type="match status" value="2"/>
</dbReference>
<dbReference type="InterPro" id="IPR052422">
    <property type="entry name" value="Auxin_Ser/Thr_Kinase"/>
</dbReference>
<evidence type="ECO:0000256" key="2">
    <source>
        <dbReference type="ARBA" id="ARBA00008684"/>
    </source>
</evidence>
<dbReference type="GO" id="GO:0007165">
    <property type="term" value="P:signal transduction"/>
    <property type="evidence" value="ECO:0000318"/>
    <property type="project" value="GO_Central"/>
</dbReference>
<keyword evidence="16" id="KW-0325">Glycoprotein</keyword>
<comment type="similarity">
    <text evidence="2">Belongs to the protein kinase superfamily. Ser/Thr protein kinase family.</text>
</comment>
<evidence type="ECO:0000256" key="7">
    <source>
        <dbReference type="ARBA" id="ARBA00022729"/>
    </source>
</evidence>
<dbReference type="InterPro" id="IPR000719">
    <property type="entry name" value="Prot_kinase_dom"/>
</dbReference>
<dbReference type="Gene3D" id="3.80.10.10">
    <property type="entry name" value="Ribonuclease Inhibitor"/>
    <property type="match status" value="2"/>
</dbReference>
<dbReference type="InParanoid" id="D8T152"/>
<dbReference type="FunFam" id="3.30.200.20:FF:000226">
    <property type="entry name" value="receptor protein kinase TMK1"/>
    <property type="match status" value="1"/>
</dbReference>
<dbReference type="InterPro" id="IPR001611">
    <property type="entry name" value="Leu-rich_rpt"/>
</dbReference>
<dbReference type="Gramene" id="EFJ09628">
    <property type="protein sequence ID" value="EFJ09628"/>
    <property type="gene ID" value="SELMODRAFT_129592"/>
</dbReference>
<evidence type="ECO:0000256" key="12">
    <source>
        <dbReference type="ARBA" id="ARBA00022989"/>
    </source>
</evidence>
<evidence type="ECO:0000259" key="21">
    <source>
        <dbReference type="PROSITE" id="PS50011"/>
    </source>
</evidence>
<evidence type="ECO:0000256" key="6">
    <source>
        <dbReference type="ARBA" id="ARBA00022692"/>
    </source>
</evidence>
<protein>
    <recommendedName>
        <fullName evidence="21">Protein kinase domain-containing protein</fullName>
    </recommendedName>
</protein>
<dbReference type="FunFam" id="1.10.510.10:FF:000198">
    <property type="entry name" value="receptor protein kinase TMK1"/>
    <property type="match status" value="1"/>
</dbReference>
<sequence length="935" mass="100669">MCLPNRGGGGGAGGGRVVPKLLLLVLLLVSLHWRCSATTNPGDLAVLQSFLQGIDQKSVLTNWKNSDPCGDRWIHIKCTGAAVTALEMNNLQLGGTVTPDINKLSSLDSLQLQQNGFTGSLPSLSGLTSLSRAYFGGNSFDTIPGDFFTGLTNVMEIFLEDNHVNSTQGWSLPADIQHCSNLQTLSITNTTLGGTIPGFLGTMSSLKNLYLAYNTLRGGIPATFAGSNLIKFQANNQQGNEPLTGSIDPVASMQSLTTLWLHVNQFSGVIPPGLGNLSSLQDLKLNDNEFVGVVPQSLTQLPALKNFTIKGNMLVGPMPELGFSYDGSTNGFCQATPGLPCDPRVTALLDFAGAADAFTSPCMTTWKGNDPCSWTGINCVRGTVTTIQLPNCQLNGSISTALANLTGLTALDLRNNHISGLLPAAIVQIPTLRNLNLFRNRLSGPLPPFPSGLQVNVDENPLTPVSPASGSGASPSGSSGTQAPGSPNAPSGAEQSTRRKVSPAAVAVPVVGAVAAVAAAVSVFVMCRRKRPRFMRVQSSSAIVVHPRDSSFERETVKLPTSVAKEGHSGPSEVRVETGNLVISIHVLRKATNGFSENSILGRGGFGVVYKGELDDGTKIAVKRMESAVVNNKGLSEFQAEIQVLTKVRHRHLVALLGYCIDGNEKLLVYEYMPQGTLSQHLFEFAKHGYHHLTWKHRLSIALDVARGIEYLHGLAHKSFIHRDLKPSNILLDDTLHAKVADFGLVKLAPEGKVSVETRLAGTFGYLAPEYAVTGRVTTKVDVYSFGVILMELITGRQALDTSRSEETMHLPTWFKRMRVNRETFRSSLDPVLEVTDEEFESICSVAELAGYCTMREPYQRPDMSHAVNVLAPMVERWKPSMDFDAEEGGIDLGLSLSEALRRWQESETGMDETRTSLPTRPPGFADSFSSTDVR</sequence>
<accession>D8T152</accession>
<keyword evidence="23" id="KW-1185">Reference proteome</keyword>
<evidence type="ECO:0000256" key="9">
    <source>
        <dbReference type="ARBA" id="ARBA00022741"/>
    </source>
</evidence>
<evidence type="ECO:0000256" key="8">
    <source>
        <dbReference type="ARBA" id="ARBA00022737"/>
    </source>
</evidence>
<feature type="chain" id="PRO_5003123213" description="Protein kinase domain-containing protein" evidence="20">
    <location>
        <begin position="38"/>
        <end position="935"/>
    </location>
</feature>
<evidence type="ECO:0000256" key="15">
    <source>
        <dbReference type="ARBA" id="ARBA00023170"/>
    </source>
</evidence>
<evidence type="ECO:0000256" key="16">
    <source>
        <dbReference type="ARBA" id="ARBA00023180"/>
    </source>
</evidence>
<keyword evidence="13 19" id="KW-0472">Membrane</keyword>
<keyword evidence="9 17" id="KW-0547">Nucleotide-binding</keyword>
<evidence type="ECO:0000256" key="13">
    <source>
        <dbReference type="ARBA" id="ARBA00023136"/>
    </source>
</evidence>
<feature type="compositionally biased region" description="Low complexity" evidence="18">
    <location>
        <begin position="465"/>
        <end position="486"/>
    </location>
</feature>
<dbReference type="Pfam" id="PF07714">
    <property type="entry name" value="PK_Tyr_Ser-Thr"/>
    <property type="match status" value="1"/>
</dbReference>
<reference evidence="22 23" key="1">
    <citation type="journal article" date="2011" name="Science">
        <title>The Selaginella genome identifies genetic changes associated with the evolution of vascular plants.</title>
        <authorList>
            <person name="Banks J.A."/>
            <person name="Nishiyama T."/>
            <person name="Hasebe M."/>
            <person name="Bowman J.L."/>
            <person name="Gribskov M."/>
            <person name="dePamphilis C."/>
            <person name="Albert V.A."/>
            <person name="Aono N."/>
            <person name="Aoyama T."/>
            <person name="Ambrose B.A."/>
            <person name="Ashton N.W."/>
            <person name="Axtell M.J."/>
            <person name="Barker E."/>
            <person name="Barker M.S."/>
            <person name="Bennetzen J.L."/>
            <person name="Bonawitz N.D."/>
            <person name="Chapple C."/>
            <person name="Cheng C."/>
            <person name="Correa L.G."/>
            <person name="Dacre M."/>
            <person name="DeBarry J."/>
            <person name="Dreyer I."/>
            <person name="Elias M."/>
            <person name="Engstrom E.M."/>
            <person name="Estelle M."/>
            <person name="Feng L."/>
            <person name="Finet C."/>
            <person name="Floyd S.K."/>
            <person name="Frommer W.B."/>
            <person name="Fujita T."/>
            <person name="Gramzow L."/>
            <person name="Gutensohn M."/>
            <person name="Harholt J."/>
            <person name="Hattori M."/>
            <person name="Heyl A."/>
            <person name="Hirai T."/>
            <person name="Hiwatashi Y."/>
            <person name="Ishikawa M."/>
            <person name="Iwata M."/>
            <person name="Karol K.G."/>
            <person name="Koehler B."/>
            <person name="Kolukisaoglu U."/>
            <person name="Kubo M."/>
            <person name="Kurata T."/>
            <person name="Lalonde S."/>
            <person name="Li K."/>
            <person name="Li Y."/>
            <person name="Litt A."/>
            <person name="Lyons E."/>
            <person name="Manning G."/>
            <person name="Maruyama T."/>
            <person name="Michael T.P."/>
            <person name="Mikami K."/>
            <person name="Miyazaki S."/>
            <person name="Morinaga S."/>
            <person name="Murata T."/>
            <person name="Mueller-Roeber B."/>
            <person name="Nelson D.R."/>
            <person name="Obara M."/>
            <person name="Oguri Y."/>
            <person name="Olmstead R.G."/>
            <person name="Onodera N."/>
            <person name="Petersen B.L."/>
            <person name="Pils B."/>
            <person name="Prigge M."/>
            <person name="Rensing S.A."/>
            <person name="Riano-Pachon D.M."/>
            <person name="Roberts A.W."/>
            <person name="Sato Y."/>
            <person name="Scheller H.V."/>
            <person name="Schulz B."/>
            <person name="Schulz C."/>
            <person name="Shakirov E.V."/>
            <person name="Shibagaki N."/>
            <person name="Shinohara N."/>
            <person name="Shippen D.E."/>
            <person name="Soerensen I."/>
            <person name="Sotooka R."/>
            <person name="Sugimoto N."/>
            <person name="Sugita M."/>
            <person name="Sumikawa N."/>
            <person name="Tanurdzic M."/>
            <person name="Theissen G."/>
            <person name="Ulvskov P."/>
            <person name="Wakazuki S."/>
            <person name="Weng J.K."/>
            <person name="Willats W.W."/>
            <person name="Wipf D."/>
            <person name="Wolf P.G."/>
            <person name="Yang L."/>
            <person name="Zimmer A.D."/>
            <person name="Zhu Q."/>
            <person name="Mitros T."/>
            <person name="Hellsten U."/>
            <person name="Loque D."/>
            <person name="Otillar R."/>
            <person name="Salamov A."/>
            <person name="Schmutz J."/>
            <person name="Shapiro H."/>
            <person name="Lindquist E."/>
            <person name="Lucas S."/>
            <person name="Rokhsar D."/>
            <person name="Grigoriev I.V."/>
        </authorList>
    </citation>
    <scope>NUCLEOTIDE SEQUENCE [LARGE SCALE GENOMIC DNA]</scope>
</reference>
<dbReference type="GO" id="GO:0004675">
    <property type="term" value="F:transmembrane receptor protein serine/threonine kinase activity"/>
    <property type="evidence" value="ECO:0000318"/>
    <property type="project" value="GO_Central"/>
</dbReference>
<dbReference type="PROSITE" id="PS50011">
    <property type="entry name" value="PROTEIN_KINASE_DOM"/>
    <property type="match status" value="1"/>
</dbReference>
<dbReference type="PANTHER" id="PTHR47986">
    <property type="entry name" value="OSJNBA0070M12.3 PROTEIN"/>
    <property type="match status" value="1"/>
</dbReference>
<dbReference type="PROSITE" id="PS00108">
    <property type="entry name" value="PROTEIN_KINASE_ST"/>
    <property type="match status" value="1"/>
</dbReference>
<dbReference type="InterPro" id="IPR013210">
    <property type="entry name" value="LRR_N_plant-typ"/>
</dbReference>
<evidence type="ECO:0000313" key="23">
    <source>
        <dbReference type="Proteomes" id="UP000001514"/>
    </source>
</evidence>
<dbReference type="Pfam" id="PF13855">
    <property type="entry name" value="LRR_8"/>
    <property type="match status" value="1"/>
</dbReference>
<feature type="region of interest" description="Disordered" evidence="18">
    <location>
        <begin position="905"/>
        <end position="935"/>
    </location>
</feature>
<dbReference type="InterPro" id="IPR003591">
    <property type="entry name" value="Leu-rich_rpt_typical-subtyp"/>
</dbReference>
<dbReference type="PANTHER" id="PTHR47986:SF1">
    <property type="entry name" value="OS04G0685900 PROTEIN"/>
    <property type="match status" value="1"/>
</dbReference>
<evidence type="ECO:0000256" key="1">
    <source>
        <dbReference type="ARBA" id="ARBA00004167"/>
    </source>
</evidence>
<dbReference type="PROSITE" id="PS00107">
    <property type="entry name" value="PROTEIN_KINASE_ATP"/>
    <property type="match status" value="1"/>
</dbReference>
<evidence type="ECO:0000256" key="17">
    <source>
        <dbReference type="PROSITE-ProRule" id="PRU10141"/>
    </source>
</evidence>